<evidence type="ECO:0000313" key="1">
    <source>
        <dbReference type="EMBL" id="KAI0052204.1"/>
    </source>
</evidence>
<protein>
    <submittedName>
        <fullName evidence="1">FAD/NAD-P-binding domain-containing protein</fullName>
    </submittedName>
</protein>
<accession>A0ACB8S6T9</accession>
<keyword evidence="2" id="KW-1185">Reference proteome</keyword>
<proteinExistence type="predicted"/>
<dbReference type="EMBL" id="MU275847">
    <property type="protein sequence ID" value="KAI0052204.1"/>
    <property type="molecule type" value="Genomic_DNA"/>
</dbReference>
<sequence length="562" mass="62307">MKSDSVGVAVIGAGFGGLGVGIALKRQWGYEDFVIFEKASEIGGTWRDNTYPGCGSDVPIHWYSYSTDLKSDWKRSHGSQAEIQQYLLDVTEKYALRAHCLFDTAVVSANWDSSISLWQIVTENFKTGKKTTTTAKILISAVGPLSEPHISSIAGADDFKGETFHSAQWRHDVVLHGKRVAVIGNGCSATQLVPVISEDPAVNVVNFCRTPMWLVPGDIPAYSELSKWIFTHIPFAMRLHRNKIMFQYDIRFLLFRGKTNFLTRGLAKSQTKYIKQRAPKEYHDKIIPTYPPGCKRLVRDTNYLASLHRPNVSQNWDGIAAVTENGLRLKTGEKVPFDVIIYATGFVTEKFPVTIKNTHSETVNEYWERHGGPAAYLGTTLPTFPNFIIIEGPNTATGHASVVFTEETQINYALQLMKPVLSGDLASFEPTAAASDAYNSHLQRRLDASVWTQCASWYRVGAQGRIFSVFPGPVALFWWWLRAPRWGDYTLTGKGKAAWERRRKVKSVLWWLGVLGLVGAGLHGVGLRRAGMSLPGEGVCAEAVRRVGGFVGSASSSLSLRV</sequence>
<reference evidence="1" key="2">
    <citation type="journal article" date="2022" name="New Phytol.">
        <title>Evolutionary transition to the ectomycorrhizal habit in the genomes of a hyperdiverse lineage of mushroom-forming fungi.</title>
        <authorList>
            <person name="Looney B."/>
            <person name="Miyauchi S."/>
            <person name="Morin E."/>
            <person name="Drula E."/>
            <person name="Courty P.E."/>
            <person name="Kohler A."/>
            <person name="Kuo A."/>
            <person name="LaButti K."/>
            <person name="Pangilinan J."/>
            <person name="Lipzen A."/>
            <person name="Riley R."/>
            <person name="Andreopoulos W."/>
            <person name="He G."/>
            <person name="Johnson J."/>
            <person name="Nolan M."/>
            <person name="Tritt A."/>
            <person name="Barry K.W."/>
            <person name="Grigoriev I.V."/>
            <person name="Nagy L.G."/>
            <person name="Hibbett D."/>
            <person name="Henrissat B."/>
            <person name="Matheny P.B."/>
            <person name="Labbe J."/>
            <person name="Martin F.M."/>
        </authorList>
    </citation>
    <scope>NUCLEOTIDE SEQUENCE</scope>
    <source>
        <strain evidence="1">FP105234-sp</strain>
    </source>
</reference>
<comment type="caution">
    <text evidence="1">The sequence shown here is derived from an EMBL/GenBank/DDBJ whole genome shotgun (WGS) entry which is preliminary data.</text>
</comment>
<gene>
    <name evidence="1" type="ORF">FA95DRAFT_66097</name>
</gene>
<organism evidence="1 2">
    <name type="scientific">Auriscalpium vulgare</name>
    <dbReference type="NCBI Taxonomy" id="40419"/>
    <lineage>
        <taxon>Eukaryota</taxon>
        <taxon>Fungi</taxon>
        <taxon>Dikarya</taxon>
        <taxon>Basidiomycota</taxon>
        <taxon>Agaricomycotina</taxon>
        <taxon>Agaricomycetes</taxon>
        <taxon>Russulales</taxon>
        <taxon>Auriscalpiaceae</taxon>
        <taxon>Auriscalpium</taxon>
    </lineage>
</organism>
<evidence type="ECO:0000313" key="2">
    <source>
        <dbReference type="Proteomes" id="UP000814033"/>
    </source>
</evidence>
<reference evidence="1" key="1">
    <citation type="submission" date="2021-02" db="EMBL/GenBank/DDBJ databases">
        <authorList>
            <consortium name="DOE Joint Genome Institute"/>
            <person name="Ahrendt S."/>
            <person name="Looney B.P."/>
            <person name="Miyauchi S."/>
            <person name="Morin E."/>
            <person name="Drula E."/>
            <person name="Courty P.E."/>
            <person name="Chicoki N."/>
            <person name="Fauchery L."/>
            <person name="Kohler A."/>
            <person name="Kuo A."/>
            <person name="Labutti K."/>
            <person name="Pangilinan J."/>
            <person name="Lipzen A."/>
            <person name="Riley R."/>
            <person name="Andreopoulos W."/>
            <person name="He G."/>
            <person name="Johnson J."/>
            <person name="Barry K.W."/>
            <person name="Grigoriev I.V."/>
            <person name="Nagy L."/>
            <person name="Hibbett D."/>
            <person name="Henrissat B."/>
            <person name="Matheny P.B."/>
            <person name="Labbe J."/>
            <person name="Martin F."/>
        </authorList>
    </citation>
    <scope>NUCLEOTIDE SEQUENCE</scope>
    <source>
        <strain evidence="1">FP105234-sp</strain>
    </source>
</reference>
<name>A0ACB8S6T9_9AGAM</name>
<dbReference type="Proteomes" id="UP000814033">
    <property type="component" value="Unassembled WGS sequence"/>
</dbReference>